<evidence type="ECO:0000256" key="3">
    <source>
        <dbReference type="SAM" id="SignalP"/>
    </source>
</evidence>
<name>A0A0B0H691_SOVGS</name>
<dbReference type="PROSITE" id="PS51352">
    <property type="entry name" value="THIOREDOXIN_2"/>
    <property type="match status" value="1"/>
</dbReference>
<dbReference type="PATRIC" id="fig|2340.3.peg.1283"/>
<keyword evidence="6" id="KW-1185">Reference proteome</keyword>
<feature type="domain" description="Thioredoxin" evidence="4">
    <location>
        <begin position="19"/>
        <end position="176"/>
    </location>
</feature>
<dbReference type="PANTHER" id="PTHR15337:SF11">
    <property type="entry name" value="THIOREDOXIN DOMAIN-CONTAINING PROTEIN"/>
    <property type="match status" value="1"/>
</dbReference>
<dbReference type="GO" id="GO:0015036">
    <property type="term" value="F:disulfide oxidoreductase activity"/>
    <property type="evidence" value="ECO:0007669"/>
    <property type="project" value="UniProtKB-ARBA"/>
</dbReference>
<dbReference type="InterPro" id="IPR051099">
    <property type="entry name" value="AGR/TXD"/>
</dbReference>
<keyword evidence="2" id="KW-0676">Redox-active center</keyword>
<gene>
    <name evidence="5" type="ORF">JV46_06350</name>
</gene>
<evidence type="ECO:0000259" key="4">
    <source>
        <dbReference type="PROSITE" id="PS51352"/>
    </source>
</evidence>
<feature type="chain" id="PRO_5002074659" evidence="3">
    <location>
        <begin position="28"/>
        <end position="350"/>
    </location>
</feature>
<dbReference type="Gene3D" id="3.40.30.10">
    <property type="entry name" value="Glutaredoxin"/>
    <property type="match status" value="2"/>
</dbReference>
<protein>
    <submittedName>
        <fullName evidence="5">Thioredoxin-like protein</fullName>
    </submittedName>
</protein>
<accession>A0A0B0H691</accession>
<keyword evidence="1 3" id="KW-0732">Signal</keyword>
<dbReference type="InterPro" id="IPR017937">
    <property type="entry name" value="Thioredoxin_CS"/>
</dbReference>
<evidence type="ECO:0000313" key="5">
    <source>
        <dbReference type="EMBL" id="KHF24640.1"/>
    </source>
</evidence>
<dbReference type="PANTHER" id="PTHR15337">
    <property type="entry name" value="ANTERIOR GRADIENT PROTEIN-RELATED"/>
    <property type="match status" value="1"/>
</dbReference>
<organism evidence="5 6">
    <name type="scientific">Solemya velum gill symbiont</name>
    <dbReference type="NCBI Taxonomy" id="2340"/>
    <lineage>
        <taxon>Bacteria</taxon>
        <taxon>Pseudomonadati</taxon>
        <taxon>Pseudomonadota</taxon>
        <taxon>Gammaproteobacteria</taxon>
        <taxon>sulfur-oxidizing symbionts</taxon>
    </lineage>
</organism>
<dbReference type="InterPro" id="IPR036249">
    <property type="entry name" value="Thioredoxin-like_sf"/>
</dbReference>
<reference evidence="5 6" key="1">
    <citation type="journal article" date="2014" name="BMC Genomics">
        <title>The genome of the intracellular bacterium of the coastal bivalve, Solemya velum: a blueprint for thriving in and out of symbiosis.</title>
        <authorList>
            <person name="Dmytrenko O."/>
            <person name="Russell S.L."/>
            <person name="Loo W.T."/>
            <person name="Fontanez K.M."/>
            <person name="Liao L."/>
            <person name="Roeselers G."/>
            <person name="Sharma R."/>
            <person name="Stewart F.J."/>
            <person name="Newton I.L."/>
            <person name="Woyke T."/>
            <person name="Wu D."/>
            <person name="Lang J.M."/>
            <person name="Eisen J.A."/>
            <person name="Cavanaugh C.M."/>
        </authorList>
    </citation>
    <scope>NUCLEOTIDE SEQUENCE [LARGE SCALE GENOMIC DNA]</scope>
    <source>
        <strain evidence="5 6">WH</strain>
    </source>
</reference>
<evidence type="ECO:0000256" key="1">
    <source>
        <dbReference type="ARBA" id="ARBA00022729"/>
    </source>
</evidence>
<dbReference type="PROSITE" id="PS00194">
    <property type="entry name" value="THIOREDOXIN_1"/>
    <property type="match status" value="1"/>
</dbReference>
<evidence type="ECO:0000256" key="2">
    <source>
        <dbReference type="ARBA" id="ARBA00023284"/>
    </source>
</evidence>
<comment type="caution">
    <text evidence="5">The sequence shown here is derived from an EMBL/GenBank/DDBJ whole genome shotgun (WGS) entry which is preliminary data.</text>
</comment>
<feature type="signal peptide" evidence="3">
    <location>
        <begin position="1"/>
        <end position="27"/>
    </location>
</feature>
<dbReference type="eggNOG" id="COG2143">
    <property type="taxonomic scope" value="Bacteria"/>
</dbReference>
<dbReference type="Pfam" id="PF13098">
    <property type="entry name" value="Thioredoxin_2"/>
    <property type="match status" value="2"/>
</dbReference>
<sequence>MNKQGGWNMMKKIITLLILLASPLLFAASETAQLDTGLVNPGYHDKPEWFKESFLDISEDIEGATDAGKRVMLYFYQDGCPYCAKLLHDNFGNRDIADKTQKYFDVIAINMWGDREVSGLDGEATTEKAFSQSLKVQFTPTLLFLDESGKVLVRLNGYLHPHQFDVVLDYVAQRKEGQMSVRDYVASINPQAASGKLHMEPGFIQSPVNLAALDKEKPVLLLLEQKTCAACDELHQDILQRKAVRKSLEQLQVVLLDIWSEEKITGFDGVETTSRKLAEQLGVHYAPSMLYFVAGKEAFRTEGYLRAFHVHGGMDYVLGDAYIEQPEFQRYLQDRRAEFEARGIHVDLWE</sequence>
<proteinExistence type="predicted"/>
<dbReference type="Proteomes" id="UP000030856">
    <property type="component" value="Unassembled WGS sequence"/>
</dbReference>
<dbReference type="InterPro" id="IPR012336">
    <property type="entry name" value="Thioredoxin-like_fold"/>
</dbReference>
<dbReference type="AlphaFoldDB" id="A0A0B0H691"/>
<evidence type="ECO:0000313" key="6">
    <source>
        <dbReference type="Proteomes" id="UP000030856"/>
    </source>
</evidence>
<dbReference type="EMBL" id="JRAA01000002">
    <property type="protein sequence ID" value="KHF24640.1"/>
    <property type="molecule type" value="Genomic_DNA"/>
</dbReference>
<dbReference type="STRING" id="2340.JV46_06350"/>
<dbReference type="SUPFAM" id="SSF52833">
    <property type="entry name" value="Thioredoxin-like"/>
    <property type="match status" value="2"/>
</dbReference>
<dbReference type="InterPro" id="IPR013766">
    <property type="entry name" value="Thioredoxin_domain"/>
</dbReference>